<dbReference type="Proteomes" id="UP000177458">
    <property type="component" value="Unassembled WGS sequence"/>
</dbReference>
<dbReference type="EMBL" id="MEVF01000003">
    <property type="protein sequence ID" value="OGC51004.1"/>
    <property type="molecule type" value="Genomic_DNA"/>
</dbReference>
<protein>
    <submittedName>
        <fullName evidence="1">Uncharacterized protein</fullName>
    </submittedName>
</protein>
<comment type="caution">
    <text evidence="1">The sequence shown here is derived from an EMBL/GenBank/DDBJ whole genome shotgun (WGS) entry which is preliminary data.</text>
</comment>
<proteinExistence type="predicted"/>
<name>A0A1F4V1C1_UNCKA</name>
<evidence type="ECO:0000313" key="1">
    <source>
        <dbReference type="EMBL" id="OGC51004.1"/>
    </source>
</evidence>
<evidence type="ECO:0000313" key="2">
    <source>
        <dbReference type="Proteomes" id="UP000177458"/>
    </source>
</evidence>
<accession>A0A1F4V1C1</accession>
<organism evidence="1 2">
    <name type="scientific">candidate division WWE3 bacterium RIFCSPLOWO2_01_FULL_37_15</name>
    <dbReference type="NCBI Taxonomy" id="1802622"/>
    <lineage>
        <taxon>Bacteria</taxon>
        <taxon>Katanobacteria</taxon>
    </lineage>
</organism>
<sequence length="540" mass="59430">MTVTTFNPEFINSLGFDTGQDRDIGQEEIKPEKRESRSGRLTALYESAARIATSIRSKTRAGAAEAAEAEQVIAPRAAIEAYIHSEDELFRKYPKFAELLLLKMEMEDAEQACLTSEQLSITFSLMDYPIQARREELDRAGVAITIANKLLEYPELSQEAVRGLSEAVALSGRGTAFVYDNDLKPDQATRERIADLDVFTIIQRLEARIGMEGLQNDKELLVDLRGLRALGEGMAVVAATTTAELAYGFKELPPKLKAVMRKLQRDSVPLAIALLKTVESAEQWIQQEAYLVSEAKARHILHDEIGAHQEEIVGALLSMPVIQEGTIDSQASLVFDGESLGAAFTKYASRMGVKLDENSLEEHMRKHPEVALGVSQLHATLSALVEQGKLQGLTNDQIYELSGAIFAASMSEDIYEVRKVADLNLLQSLRAFTLAERVEVRGPAENPLLVLHPEGTAIEILGSDRSPEQIEAARRACAQLVVNNLRKLTYPGRIRSAASLNNLNTAVPKTLSGIDFANSTRERVEKANEMETLEAVEVEG</sequence>
<dbReference type="AlphaFoldDB" id="A0A1F4V1C1"/>
<gene>
    <name evidence="1" type="ORF">A3A69_01090</name>
</gene>
<reference evidence="1 2" key="1">
    <citation type="journal article" date="2016" name="Nat. Commun.">
        <title>Thousands of microbial genomes shed light on interconnected biogeochemical processes in an aquifer system.</title>
        <authorList>
            <person name="Anantharaman K."/>
            <person name="Brown C.T."/>
            <person name="Hug L.A."/>
            <person name="Sharon I."/>
            <person name="Castelle C.J."/>
            <person name="Probst A.J."/>
            <person name="Thomas B.C."/>
            <person name="Singh A."/>
            <person name="Wilkins M.J."/>
            <person name="Karaoz U."/>
            <person name="Brodie E.L."/>
            <person name="Williams K.H."/>
            <person name="Hubbard S.S."/>
            <person name="Banfield J.F."/>
        </authorList>
    </citation>
    <scope>NUCLEOTIDE SEQUENCE [LARGE SCALE GENOMIC DNA]</scope>
</reference>